<dbReference type="InterPro" id="IPR010920">
    <property type="entry name" value="LSM_dom_sf"/>
</dbReference>
<keyword evidence="3 5" id="KW-1133">Transmembrane helix</keyword>
<protein>
    <recommendedName>
        <fullName evidence="6">Mechanosensitive ion channel MscS domain-containing protein</fullName>
    </recommendedName>
</protein>
<sequence length="234" mass="25419">MAGLVVAAAAALSILTARIGAAPALRAWQRGLHVLSVLAWIGASWLIGVRTLATDTLAETLARAALLGLAVLVGLPVLRDVIAGFALAIEGRHRLGDDIRVADFEGRLVAYGLRSVVLRDRDGTETTLPYRRFAGREVVRLNLARQDAPCEFEVELPAEVDLEDASRRLLEAAILSAYAAPGHRPEVFAVTDERGGVRVRVRAIVFDRAHEQRYRADVLARADLLGRNARIVRP</sequence>
<keyword evidence="4 5" id="KW-0472">Membrane</keyword>
<feature type="transmembrane region" description="Helical" evidence="5">
    <location>
        <begin position="65"/>
        <end position="89"/>
    </location>
</feature>
<proteinExistence type="predicted"/>
<evidence type="ECO:0000256" key="1">
    <source>
        <dbReference type="ARBA" id="ARBA00004370"/>
    </source>
</evidence>
<name>A0A0C2A335_9BACT</name>
<dbReference type="PANTHER" id="PTHR30347">
    <property type="entry name" value="POTASSIUM CHANNEL RELATED"/>
    <property type="match status" value="1"/>
</dbReference>
<dbReference type="Pfam" id="PF00924">
    <property type="entry name" value="MS_channel_2nd"/>
    <property type="match status" value="1"/>
</dbReference>
<dbReference type="PANTHER" id="PTHR30347:SF1">
    <property type="entry name" value="MECHANOSENSITIVE CHANNEL MSCK"/>
    <property type="match status" value="1"/>
</dbReference>
<evidence type="ECO:0000259" key="6">
    <source>
        <dbReference type="Pfam" id="PF00924"/>
    </source>
</evidence>
<dbReference type="InterPro" id="IPR006685">
    <property type="entry name" value="MscS_channel_2nd"/>
</dbReference>
<dbReference type="InterPro" id="IPR023408">
    <property type="entry name" value="MscS_beta-dom_sf"/>
</dbReference>
<dbReference type="AlphaFoldDB" id="A0A0C2A335"/>
<organism evidence="7 8">
    <name type="scientific">Enhygromyxa salina</name>
    <dbReference type="NCBI Taxonomy" id="215803"/>
    <lineage>
        <taxon>Bacteria</taxon>
        <taxon>Pseudomonadati</taxon>
        <taxon>Myxococcota</taxon>
        <taxon>Polyangia</taxon>
        <taxon>Nannocystales</taxon>
        <taxon>Nannocystaceae</taxon>
        <taxon>Enhygromyxa</taxon>
    </lineage>
</organism>
<feature type="transmembrane region" description="Helical" evidence="5">
    <location>
        <begin position="31"/>
        <end position="53"/>
    </location>
</feature>
<gene>
    <name evidence="7" type="ORF">DB30_02816</name>
</gene>
<feature type="domain" description="Mechanosensitive ion channel MscS" evidence="6">
    <location>
        <begin position="77"/>
        <end position="136"/>
    </location>
</feature>
<evidence type="ECO:0000313" key="7">
    <source>
        <dbReference type="EMBL" id="KIG17783.1"/>
    </source>
</evidence>
<evidence type="ECO:0000256" key="5">
    <source>
        <dbReference type="SAM" id="Phobius"/>
    </source>
</evidence>
<evidence type="ECO:0000313" key="8">
    <source>
        <dbReference type="Proteomes" id="UP000031599"/>
    </source>
</evidence>
<dbReference type="InterPro" id="IPR052702">
    <property type="entry name" value="MscS-like_channel"/>
</dbReference>
<dbReference type="Proteomes" id="UP000031599">
    <property type="component" value="Unassembled WGS sequence"/>
</dbReference>
<evidence type="ECO:0000256" key="4">
    <source>
        <dbReference type="ARBA" id="ARBA00023136"/>
    </source>
</evidence>
<dbReference type="Gene3D" id="2.30.30.60">
    <property type="match status" value="1"/>
</dbReference>
<accession>A0A0C2A335</accession>
<dbReference type="SUPFAM" id="SSF50182">
    <property type="entry name" value="Sm-like ribonucleoproteins"/>
    <property type="match status" value="1"/>
</dbReference>
<evidence type="ECO:0000256" key="2">
    <source>
        <dbReference type="ARBA" id="ARBA00022692"/>
    </source>
</evidence>
<dbReference type="EMBL" id="JMCC02000020">
    <property type="protein sequence ID" value="KIG17783.1"/>
    <property type="molecule type" value="Genomic_DNA"/>
</dbReference>
<evidence type="ECO:0000256" key="3">
    <source>
        <dbReference type="ARBA" id="ARBA00022989"/>
    </source>
</evidence>
<dbReference type="GO" id="GO:0008381">
    <property type="term" value="F:mechanosensitive monoatomic ion channel activity"/>
    <property type="evidence" value="ECO:0007669"/>
    <property type="project" value="UniProtKB-ARBA"/>
</dbReference>
<comment type="caution">
    <text evidence="7">The sequence shown here is derived from an EMBL/GenBank/DDBJ whole genome shotgun (WGS) entry which is preliminary data.</text>
</comment>
<comment type="subcellular location">
    <subcellularLocation>
        <location evidence="1">Membrane</location>
    </subcellularLocation>
</comment>
<reference evidence="7 8" key="1">
    <citation type="submission" date="2014-12" db="EMBL/GenBank/DDBJ databases">
        <title>Genome assembly of Enhygromyxa salina DSM 15201.</title>
        <authorList>
            <person name="Sharma G."/>
            <person name="Subramanian S."/>
        </authorList>
    </citation>
    <scope>NUCLEOTIDE SEQUENCE [LARGE SCALE GENOMIC DNA]</scope>
    <source>
        <strain evidence="7 8">DSM 15201</strain>
    </source>
</reference>
<keyword evidence="2 5" id="KW-0812">Transmembrane</keyword>
<dbReference type="GO" id="GO:0016020">
    <property type="term" value="C:membrane"/>
    <property type="evidence" value="ECO:0007669"/>
    <property type="project" value="UniProtKB-SubCell"/>
</dbReference>